<feature type="compositionally biased region" description="Basic and acidic residues" evidence="1">
    <location>
        <begin position="30"/>
        <end position="41"/>
    </location>
</feature>
<organism evidence="3">
    <name type="scientific">Lotharella globosa</name>
    <dbReference type="NCBI Taxonomy" id="91324"/>
    <lineage>
        <taxon>Eukaryota</taxon>
        <taxon>Sar</taxon>
        <taxon>Rhizaria</taxon>
        <taxon>Cercozoa</taxon>
        <taxon>Chlorarachniophyceae</taxon>
        <taxon>Lotharella</taxon>
    </lineage>
</organism>
<reference evidence="3" key="1">
    <citation type="submission" date="2021-01" db="EMBL/GenBank/DDBJ databases">
        <authorList>
            <person name="Corre E."/>
            <person name="Pelletier E."/>
            <person name="Niang G."/>
            <person name="Scheremetjew M."/>
            <person name="Finn R."/>
            <person name="Kale V."/>
            <person name="Holt S."/>
            <person name="Cochrane G."/>
            <person name="Meng A."/>
            <person name="Brown T."/>
            <person name="Cohen L."/>
        </authorList>
    </citation>
    <scope>NUCLEOTIDE SEQUENCE</scope>
    <source>
        <strain evidence="3">CCCM811</strain>
    </source>
</reference>
<evidence type="ECO:0000313" key="3">
    <source>
        <dbReference type="EMBL" id="CAE0664187.1"/>
    </source>
</evidence>
<dbReference type="InterPro" id="IPR040955">
    <property type="entry name" value="IMP2_N"/>
</dbReference>
<accession>A0A7S3YWH0</accession>
<dbReference type="EMBL" id="HBIV01021938">
    <property type="protein sequence ID" value="CAE0664187.1"/>
    <property type="molecule type" value="Transcribed_RNA"/>
</dbReference>
<protein>
    <recommendedName>
        <fullName evidence="2">Immune mapped protein 2 N-terminal domain-containing protein</fullName>
    </recommendedName>
</protein>
<feature type="domain" description="Immune mapped protein 2 N-terminal" evidence="2">
    <location>
        <begin position="89"/>
        <end position="177"/>
    </location>
</feature>
<gene>
    <name evidence="3" type="ORF">LGLO00237_LOCUS15790</name>
</gene>
<dbReference type="AlphaFoldDB" id="A0A7S3YWH0"/>
<name>A0A7S3YWH0_9EUKA</name>
<evidence type="ECO:0000259" key="2">
    <source>
        <dbReference type="Pfam" id="PF18590"/>
    </source>
</evidence>
<proteinExistence type="predicted"/>
<feature type="region of interest" description="Disordered" evidence="1">
    <location>
        <begin position="1"/>
        <end position="50"/>
    </location>
</feature>
<evidence type="ECO:0000256" key="1">
    <source>
        <dbReference type="SAM" id="MobiDB-lite"/>
    </source>
</evidence>
<sequence>MGANCYPVKKHADDDHDYGLGKSKKKQKKQHGEEEEHDHHNPHPYSHYYPTSGSTLRLTKKFSSLAGETSTAKTSVEDTIRAKSLGFEPGCYMTFNPGNLGVLFQQWAFRSTDFKDDEIWAYFQPGRQVPRYKFNTHNGKSELLRGMSQVSQMKKKYIGYTHFVKLAIEFGGRLILLRDDIECYYLNGGEVHRMEKDCFYDLSIIKVAPSSRTTYHPHREHQRAFASLGPSSSSLSCSQSPSMGKQTQADVVAVIPKDAGTFQGSNDCPGRVR</sequence>
<feature type="compositionally biased region" description="Basic and acidic residues" evidence="1">
    <location>
        <begin position="10"/>
        <end position="19"/>
    </location>
</feature>
<dbReference type="Pfam" id="PF18590">
    <property type="entry name" value="IMP2_N"/>
    <property type="match status" value="1"/>
</dbReference>